<dbReference type="KEGG" id="ruv:EC9_28120"/>
<keyword evidence="4" id="KW-1185">Reference proteome</keyword>
<evidence type="ECO:0000256" key="1">
    <source>
        <dbReference type="SAM" id="MobiDB-lite"/>
    </source>
</evidence>
<dbReference type="EMBL" id="CP036261">
    <property type="protein sequence ID" value="QDS88621.1"/>
    <property type="molecule type" value="Genomic_DNA"/>
</dbReference>
<protein>
    <submittedName>
        <fullName evidence="3">Uncharacterized protein</fullName>
    </submittedName>
</protein>
<dbReference type="AlphaFoldDB" id="A0A517M164"/>
<name>A0A517M164_9BACT</name>
<dbReference type="RefSeq" id="WP_218934114.1">
    <property type="nucleotide sequence ID" value="NZ_CP036261.1"/>
</dbReference>
<dbReference type="Proteomes" id="UP000319557">
    <property type="component" value="Chromosome"/>
</dbReference>
<evidence type="ECO:0000256" key="2">
    <source>
        <dbReference type="SAM" id="Phobius"/>
    </source>
</evidence>
<keyword evidence="2" id="KW-1133">Transmembrane helix</keyword>
<proteinExistence type="predicted"/>
<feature type="transmembrane region" description="Helical" evidence="2">
    <location>
        <begin position="32"/>
        <end position="55"/>
    </location>
</feature>
<feature type="region of interest" description="Disordered" evidence="1">
    <location>
        <begin position="1"/>
        <end position="25"/>
    </location>
</feature>
<keyword evidence="2" id="KW-0472">Membrane</keyword>
<gene>
    <name evidence="3" type="ORF">EC9_28120</name>
</gene>
<reference evidence="3 4" key="1">
    <citation type="submission" date="2019-02" db="EMBL/GenBank/DDBJ databases">
        <title>Deep-cultivation of Planctomycetes and their phenomic and genomic characterization uncovers novel biology.</title>
        <authorList>
            <person name="Wiegand S."/>
            <person name="Jogler M."/>
            <person name="Boedeker C."/>
            <person name="Pinto D."/>
            <person name="Vollmers J."/>
            <person name="Rivas-Marin E."/>
            <person name="Kohn T."/>
            <person name="Peeters S.H."/>
            <person name="Heuer A."/>
            <person name="Rast P."/>
            <person name="Oberbeckmann S."/>
            <person name="Bunk B."/>
            <person name="Jeske O."/>
            <person name="Meyerdierks A."/>
            <person name="Storesund J.E."/>
            <person name="Kallscheuer N."/>
            <person name="Luecker S."/>
            <person name="Lage O.M."/>
            <person name="Pohl T."/>
            <person name="Merkel B.J."/>
            <person name="Hornburger P."/>
            <person name="Mueller R.-W."/>
            <person name="Bruemmer F."/>
            <person name="Labrenz M."/>
            <person name="Spormann A.M."/>
            <person name="Op den Camp H."/>
            <person name="Overmann J."/>
            <person name="Amann R."/>
            <person name="Jetten M.S.M."/>
            <person name="Mascher T."/>
            <person name="Medema M.H."/>
            <person name="Devos D.P."/>
            <person name="Kaster A.-K."/>
            <person name="Ovreas L."/>
            <person name="Rohde M."/>
            <person name="Galperin M.Y."/>
            <person name="Jogler C."/>
        </authorList>
    </citation>
    <scope>NUCLEOTIDE SEQUENCE [LARGE SCALE GENOMIC DNA]</scope>
    <source>
        <strain evidence="3 4">EC9</strain>
    </source>
</reference>
<sequence>MSSSTHDSTHRSKTPAKQKPHDPPFDKKSPGAVFLVPALTFMVVLVLGVAVFALFRAW</sequence>
<evidence type="ECO:0000313" key="3">
    <source>
        <dbReference type="EMBL" id="QDS88621.1"/>
    </source>
</evidence>
<organism evidence="3 4">
    <name type="scientific">Rosistilla ulvae</name>
    <dbReference type="NCBI Taxonomy" id="1930277"/>
    <lineage>
        <taxon>Bacteria</taxon>
        <taxon>Pseudomonadati</taxon>
        <taxon>Planctomycetota</taxon>
        <taxon>Planctomycetia</taxon>
        <taxon>Pirellulales</taxon>
        <taxon>Pirellulaceae</taxon>
        <taxon>Rosistilla</taxon>
    </lineage>
</organism>
<evidence type="ECO:0000313" key="4">
    <source>
        <dbReference type="Proteomes" id="UP000319557"/>
    </source>
</evidence>
<keyword evidence="2" id="KW-0812">Transmembrane</keyword>
<accession>A0A517M164</accession>